<evidence type="ECO:0000313" key="2">
    <source>
        <dbReference type="Proteomes" id="UP000004995"/>
    </source>
</evidence>
<dbReference type="AlphaFoldDB" id="K3Z1K0"/>
<keyword evidence="2" id="KW-1185">Reference proteome</keyword>
<dbReference type="HOGENOM" id="CLU_2311024_0_0_1"/>
<protein>
    <submittedName>
        <fullName evidence="1">Uncharacterized protein</fullName>
    </submittedName>
</protein>
<reference evidence="2" key="1">
    <citation type="journal article" date="2012" name="Nat. Biotechnol.">
        <title>Reference genome sequence of the model plant Setaria.</title>
        <authorList>
            <person name="Bennetzen J.L."/>
            <person name="Schmutz J."/>
            <person name="Wang H."/>
            <person name="Percifield R."/>
            <person name="Hawkins J."/>
            <person name="Pontaroli A.C."/>
            <person name="Estep M."/>
            <person name="Feng L."/>
            <person name="Vaughn J.N."/>
            <person name="Grimwood J."/>
            <person name="Jenkins J."/>
            <person name="Barry K."/>
            <person name="Lindquist E."/>
            <person name="Hellsten U."/>
            <person name="Deshpande S."/>
            <person name="Wang X."/>
            <person name="Wu X."/>
            <person name="Mitros T."/>
            <person name="Triplett J."/>
            <person name="Yang X."/>
            <person name="Ye C.Y."/>
            <person name="Mauro-Herrera M."/>
            <person name="Wang L."/>
            <person name="Li P."/>
            <person name="Sharma M."/>
            <person name="Sharma R."/>
            <person name="Ronald P.C."/>
            <person name="Panaud O."/>
            <person name="Kellogg E.A."/>
            <person name="Brutnell T.P."/>
            <person name="Doust A.N."/>
            <person name="Tuskan G.A."/>
            <person name="Rokhsar D."/>
            <person name="Devos K.M."/>
        </authorList>
    </citation>
    <scope>NUCLEOTIDE SEQUENCE [LARGE SCALE GENOMIC DNA]</scope>
    <source>
        <strain evidence="2">cv. Yugu1</strain>
    </source>
</reference>
<dbReference type="EnsemblPlants" id="KQL29513">
    <property type="protein sequence ID" value="KQL29513"/>
    <property type="gene ID" value="SETIT_020418mg"/>
</dbReference>
<dbReference type="InParanoid" id="K3Z1K0"/>
<proteinExistence type="predicted"/>
<evidence type="ECO:0000313" key="1">
    <source>
        <dbReference type="EnsemblPlants" id="KQL29513"/>
    </source>
</evidence>
<dbReference type="Proteomes" id="UP000004995">
    <property type="component" value="Unassembled WGS sequence"/>
</dbReference>
<organism evidence="1 2">
    <name type="scientific">Setaria italica</name>
    <name type="common">Foxtail millet</name>
    <name type="synonym">Panicum italicum</name>
    <dbReference type="NCBI Taxonomy" id="4555"/>
    <lineage>
        <taxon>Eukaryota</taxon>
        <taxon>Viridiplantae</taxon>
        <taxon>Streptophyta</taxon>
        <taxon>Embryophyta</taxon>
        <taxon>Tracheophyta</taxon>
        <taxon>Spermatophyta</taxon>
        <taxon>Magnoliopsida</taxon>
        <taxon>Liliopsida</taxon>
        <taxon>Poales</taxon>
        <taxon>Poaceae</taxon>
        <taxon>PACMAD clade</taxon>
        <taxon>Panicoideae</taxon>
        <taxon>Panicodae</taxon>
        <taxon>Paniceae</taxon>
        <taxon>Cenchrinae</taxon>
        <taxon>Setaria</taxon>
    </lineage>
</organism>
<reference evidence="1" key="2">
    <citation type="submission" date="2018-08" db="UniProtKB">
        <authorList>
            <consortium name="EnsemblPlants"/>
        </authorList>
    </citation>
    <scope>IDENTIFICATION</scope>
    <source>
        <strain evidence="1">Yugu1</strain>
    </source>
</reference>
<accession>K3Z1K0</accession>
<dbReference type="EMBL" id="AGNK02000277">
    <property type="status" value="NOT_ANNOTATED_CDS"/>
    <property type="molecule type" value="Genomic_DNA"/>
</dbReference>
<dbReference type="Gramene" id="KQL29513">
    <property type="protein sequence ID" value="KQL29513"/>
    <property type="gene ID" value="SETIT_020418mg"/>
</dbReference>
<name>K3Z1K0_SETIT</name>
<sequence>MTKLEMWEEEISTYTRMIQVIGFTSRVKNTLEILLVVKLHGPMDNYPVLNTTLRSSPLSSRSLTKLAGGLKGSGGSSPATTVHDISTWMRGWCGTHSSTR</sequence>